<reference evidence="2" key="1">
    <citation type="submission" date="2017-06" db="EMBL/GenBank/DDBJ databases">
        <authorList>
            <person name="LiPuma J."/>
            <person name="Spilker T."/>
        </authorList>
    </citation>
    <scope>NUCLEOTIDE SEQUENCE [LARGE SCALE GENOMIC DNA]</scope>
    <source>
        <strain evidence="2">AU17325</strain>
    </source>
</reference>
<sequence>MNQDEAQALWQRRVLDYAEAINRYVATGLAQGWDEAGDAPEFANSDDLLPAWLASLREANASSERKDIRAQWPLAHEPLMPLLEENAQSIAAVLALRDGGILVRLGATYEPGKVLHIDGDTITDIPDVLFFGRCPRRRFFAVAREQGVEVTDGWQGPRVAWCPWPTGQEGIPEGFDVPPRETHPKPTRLIPFPDGKRVLLVSADGTYVLDEQRAHLLLPTQEQMQEHFDWLRKNYPDDAPDVSLDMEHGALSSDGSLIAVGAQDGEHRVFDARLQCIATVGPHGEYPHHAVFSADGSVLALNACHFYNGATIGVQVDKLPGLHSDFYEDADGVKVIEGNARVYASAARRDEFILGDAGGYLRAVDTDGNARWQHFVGSTICDMDLSDDGRTLVVSTCAGYVSIIELDAGRQQPYQIGNGMHLERRRWLFWKTEPAPLAW</sequence>
<dbReference type="InterPro" id="IPR015943">
    <property type="entry name" value="WD40/YVTN_repeat-like_dom_sf"/>
</dbReference>
<organism evidence="1 2">
    <name type="scientific">Burkholderia aenigmatica</name>
    <dbReference type="NCBI Taxonomy" id="2015348"/>
    <lineage>
        <taxon>Bacteria</taxon>
        <taxon>Pseudomonadati</taxon>
        <taxon>Pseudomonadota</taxon>
        <taxon>Betaproteobacteria</taxon>
        <taxon>Burkholderiales</taxon>
        <taxon>Burkholderiaceae</taxon>
        <taxon>Burkholderia</taxon>
        <taxon>Burkholderia cepacia complex</taxon>
    </lineage>
</organism>
<comment type="caution">
    <text evidence="1">The sequence shown here is derived from an EMBL/GenBank/DDBJ whole genome shotgun (WGS) entry which is preliminary data.</text>
</comment>
<dbReference type="OrthoDB" id="5351919at2"/>
<dbReference type="SUPFAM" id="SSF69322">
    <property type="entry name" value="Tricorn protease domain 2"/>
    <property type="match status" value="1"/>
</dbReference>
<proteinExistence type="predicted"/>
<accession>A0A228I8A5</accession>
<protein>
    <recommendedName>
        <fullName evidence="3">WD40 repeat domain-containing protein</fullName>
    </recommendedName>
</protein>
<dbReference type="Gene3D" id="2.130.10.10">
    <property type="entry name" value="YVTN repeat-like/Quinoprotein amine dehydrogenase"/>
    <property type="match status" value="1"/>
</dbReference>
<gene>
    <name evidence="1" type="ORF">CFB84_27580</name>
</gene>
<name>A0A228I8A5_9BURK</name>
<dbReference type="EMBL" id="NKFA01000012">
    <property type="protein sequence ID" value="OXI38674.1"/>
    <property type="molecule type" value="Genomic_DNA"/>
</dbReference>
<evidence type="ECO:0000313" key="1">
    <source>
        <dbReference type="EMBL" id="OXI38674.1"/>
    </source>
</evidence>
<reference evidence="1 2" key="2">
    <citation type="submission" date="2017-08" db="EMBL/GenBank/DDBJ databases">
        <title>WGS of novel Burkholderia cepaca complex species.</title>
        <authorList>
            <person name="Lipuma J."/>
            <person name="Spilker T."/>
        </authorList>
    </citation>
    <scope>NUCLEOTIDE SEQUENCE [LARGE SCALE GENOMIC DNA]</scope>
    <source>
        <strain evidence="1 2">AU17325</strain>
    </source>
</reference>
<dbReference type="RefSeq" id="WP_089452823.1">
    <property type="nucleotide sequence ID" value="NZ_NKFA01000012.1"/>
</dbReference>
<evidence type="ECO:0008006" key="3">
    <source>
        <dbReference type="Google" id="ProtNLM"/>
    </source>
</evidence>
<evidence type="ECO:0000313" key="2">
    <source>
        <dbReference type="Proteomes" id="UP000214600"/>
    </source>
</evidence>
<dbReference type="Proteomes" id="UP000214600">
    <property type="component" value="Unassembled WGS sequence"/>
</dbReference>
<dbReference type="AlphaFoldDB" id="A0A228I8A5"/>